<reference evidence="2" key="1">
    <citation type="submission" date="2021-02" db="EMBL/GenBank/DDBJ databases">
        <authorList>
            <person name="Nowell W R."/>
        </authorList>
    </citation>
    <scope>NUCLEOTIDE SEQUENCE</scope>
    <source>
        <strain evidence="2">Ploen Becks lab</strain>
    </source>
</reference>
<name>A0A813MD18_9BILA</name>
<sequence>MIFLFFFILQFFICQSTNHFEYQTEPYLINKDISLSSQDFIIDPGVNIIFSQENFISFKNSKIFINGNKTHPVRFNNLNLLISNNSMVFIKYLIVSNDFYLTLNESQMEVSNSYLKSSGVFIQSSKVLLENLTLNNMNLFTSSLVVKDAKMTDLTSDSSSQIFLSSVSLNRINLLGFYNLKIKDSNIGRINYVDDTYPKVEDNFMSILNSTVSVKIFNLSKTKKFYFTIDQTQIESFEAEFNSDFGLNVTDSLLKKLFIISSKGTFEKANNQLETFNIDSKDDTL</sequence>
<comment type="caution">
    <text evidence="2">The sequence shown here is derived from an EMBL/GenBank/DDBJ whole genome shotgun (WGS) entry which is preliminary data.</text>
</comment>
<protein>
    <recommendedName>
        <fullName evidence="4">Auto-transporter adhesin head GIN domain-containing protein</fullName>
    </recommendedName>
</protein>
<feature type="signal peptide" evidence="1">
    <location>
        <begin position="1"/>
        <end position="16"/>
    </location>
</feature>
<evidence type="ECO:0008006" key="4">
    <source>
        <dbReference type="Google" id="ProtNLM"/>
    </source>
</evidence>
<feature type="chain" id="PRO_5032589826" description="Auto-transporter adhesin head GIN domain-containing protein" evidence="1">
    <location>
        <begin position="17"/>
        <end position="285"/>
    </location>
</feature>
<dbReference type="AlphaFoldDB" id="A0A813MD18"/>
<organism evidence="2 3">
    <name type="scientific">Brachionus calyciflorus</name>
    <dbReference type="NCBI Taxonomy" id="104777"/>
    <lineage>
        <taxon>Eukaryota</taxon>
        <taxon>Metazoa</taxon>
        <taxon>Spiralia</taxon>
        <taxon>Gnathifera</taxon>
        <taxon>Rotifera</taxon>
        <taxon>Eurotatoria</taxon>
        <taxon>Monogononta</taxon>
        <taxon>Pseudotrocha</taxon>
        <taxon>Ploima</taxon>
        <taxon>Brachionidae</taxon>
        <taxon>Brachionus</taxon>
    </lineage>
</organism>
<dbReference type="EMBL" id="CAJNOC010000061">
    <property type="protein sequence ID" value="CAF0711043.1"/>
    <property type="molecule type" value="Genomic_DNA"/>
</dbReference>
<keyword evidence="1" id="KW-0732">Signal</keyword>
<evidence type="ECO:0000313" key="3">
    <source>
        <dbReference type="Proteomes" id="UP000663879"/>
    </source>
</evidence>
<proteinExistence type="predicted"/>
<dbReference type="Proteomes" id="UP000663879">
    <property type="component" value="Unassembled WGS sequence"/>
</dbReference>
<keyword evidence="3" id="KW-1185">Reference proteome</keyword>
<evidence type="ECO:0000313" key="2">
    <source>
        <dbReference type="EMBL" id="CAF0711043.1"/>
    </source>
</evidence>
<gene>
    <name evidence="2" type="ORF">OXX778_LOCUS1047</name>
</gene>
<evidence type="ECO:0000256" key="1">
    <source>
        <dbReference type="SAM" id="SignalP"/>
    </source>
</evidence>
<accession>A0A813MD18</accession>